<protein>
    <submittedName>
        <fullName evidence="1">DUF4433 domain-containing protein</fullName>
    </submittedName>
</protein>
<geneLocation type="plasmid" evidence="1 2">
    <name>p_unnamed3</name>
</geneLocation>
<evidence type="ECO:0000313" key="1">
    <source>
        <dbReference type="EMBL" id="UXN57792.1"/>
    </source>
</evidence>
<organism evidence="1 2">
    <name type="scientific">Phyllobacterium zundukense</name>
    <dbReference type="NCBI Taxonomy" id="1867719"/>
    <lineage>
        <taxon>Bacteria</taxon>
        <taxon>Pseudomonadati</taxon>
        <taxon>Pseudomonadota</taxon>
        <taxon>Alphaproteobacteria</taxon>
        <taxon>Hyphomicrobiales</taxon>
        <taxon>Phyllobacteriaceae</taxon>
        <taxon>Phyllobacterium</taxon>
    </lineage>
</organism>
<gene>
    <name evidence="1" type="ORF">N8E88_03050</name>
</gene>
<dbReference type="EMBL" id="CP104970">
    <property type="protein sequence ID" value="UXN57792.1"/>
    <property type="molecule type" value="Genomic_DNA"/>
</dbReference>
<accession>A0ACD4CW23</accession>
<evidence type="ECO:0000313" key="2">
    <source>
        <dbReference type="Proteomes" id="UP001061991"/>
    </source>
</evidence>
<keyword evidence="1" id="KW-0614">Plasmid</keyword>
<sequence length="209" mass="23647">MSKQAIQAHAQMIKVPYLLHFTRASNLPAIMQHGLYPMSRVAEIEITPEINDELRLDGHLDGVSLSIAFPNYRMFWKCRQDNEGVEWAVLAVNPSVLWLKDCAFCRHNAADARMSCQPLEQLKTTEAFAGLFEEIEGLQTRVEQRLKPFDPTDGQAEVLVFDVIEPHLIAGAVFENAATRDAYQDVLGNRKILINRVGKGYFAARSYVR</sequence>
<name>A0ACD4CW23_9HYPH</name>
<reference evidence="1" key="1">
    <citation type="submission" date="2022-09" db="EMBL/GenBank/DDBJ databases">
        <title>Interaction between co-microsymbionts with complementary sets of symbiotic genes in legume-rhizobium systems.</title>
        <authorList>
            <person name="Safronova V."/>
            <person name="Sazanova A."/>
            <person name="Afonin A."/>
            <person name="Chirak E."/>
        </authorList>
    </citation>
    <scope>NUCLEOTIDE SEQUENCE</scope>
    <source>
        <strain evidence="1">A18/3m</strain>
    </source>
</reference>
<proteinExistence type="predicted"/>
<keyword evidence="2" id="KW-1185">Reference proteome</keyword>
<dbReference type="Proteomes" id="UP001061991">
    <property type="component" value="Plasmid p_unnamed3"/>
</dbReference>